<gene>
    <name evidence="2" type="ORF">G8O30_05955</name>
</gene>
<evidence type="ECO:0000256" key="1">
    <source>
        <dbReference type="SAM" id="Phobius"/>
    </source>
</evidence>
<keyword evidence="1" id="KW-0472">Membrane</keyword>
<reference evidence="2 3" key="1">
    <citation type="submission" date="2019-07" db="EMBL/GenBank/DDBJ databases">
        <title>Genome sequence of 2 isolates from Red Sea Mangroves.</title>
        <authorList>
            <person name="Sefrji F."/>
            <person name="Michoud G."/>
            <person name="Merlino G."/>
            <person name="Daffonchio D."/>
        </authorList>
    </citation>
    <scope>NUCLEOTIDE SEQUENCE [LARGE SCALE GENOMIC DNA]</scope>
    <source>
        <strain evidence="2 3">R1DC41</strain>
    </source>
</reference>
<organism evidence="2 3">
    <name type="scientific">Mangrovibacillus cuniculi</name>
    <dbReference type="NCBI Taxonomy" id="2593652"/>
    <lineage>
        <taxon>Bacteria</taxon>
        <taxon>Bacillati</taxon>
        <taxon>Bacillota</taxon>
        <taxon>Bacilli</taxon>
        <taxon>Bacillales</taxon>
        <taxon>Bacillaceae</taxon>
        <taxon>Mangrovibacillus</taxon>
    </lineage>
</organism>
<proteinExistence type="predicted"/>
<feature type="transmembrane region" description="Helical" evidence="1">
    <location>
        <begin position="12"/>
        <end position="30"/>
    </location>
</feature>
<dbReference type="Proteomes" id="UP000593626">
    <property type="component" value="Chromosome"/>
</dbReference>
<feature type="transmembrane region" description="Helical" evidence="1">
    <location>
        <begin position="50"/>
        <end position="70"/>
    </location>
</feature>
<protein>
    <submittedName>
        <fullName evidence="2">Uncharacterized protein</fullName>
    </submittedName>
</protein>
<accession>A0A7S8CB06</accession>
<keyword evidence="1" id="KW-0812">Transmembrane</keyword>
<keyword evidence="1" id="KW-1133">Transmembrane helix</keyword>
<dbReference type="AlphaFoldDB" id="A0A7S8CB06"/>
<name>A0A7S8CB06_9BACI</name>
<dbReference type="RefSeq" id="WP_239674064.1">
    <property type="nucleotide sequence ID" value="NZ_CP049742.1"/>
</dbReference>
<dbReference type="KEGG" id="mcui:G8O30_05955"/>
<evidence type="ECO:0000313" key="3">
    <source>
        <dbReference type="Proteomes" id="UP000593626"/>
    </source>
</evidence>
<dbReference type="EMBL" id="CP049742">
    <property type="protein sequence ID" value="QPC46541.1"/>
    <property type="molecule type" value="Genomic_DNA"/>
</dbReference>
<sequence>MDTIISLYEKAGYLGIFLFGFIGLIGLPLPNEVIVMTSGWMSRMSVVQPIPALVMTIMSLLAVVSTCFGVGRGISQAATKCLLNSGGKERKRHLKSTKIKH</sequence>
<evidence type="ECO:0000313" key="2">
    <source>
        <dbReference type="EMBL" id="QPC46541.1"/>
    </source>
</evidence>
<keyword evidence="3" id="KW-1185">Reference proteome</keyword>